<evidence type="ECO:0000313" key="3">
    <source>
        <dbReference type="Proteomes" id="UP000029078"/>
    </source>
</evidence>
<comment type="caution">
    <text evidence="2">The sequence shown here is derived from an EMBL/GenBank/DDBJ whole genome shotgun (WGS) entry which is preliminary data.</text>
</comment>
<dbReference type="GO" id="GO:0003677">
    <property type="term" value="F:DNA binding"/>
    <property type="evidence" value="ECO:0007669"/>
    <property type="project" value="InterPro"/>
</dbReference>
<protein>
    <submittedName>
        <fullName evidence="2">Phage integrase</fullName>
    </submittedName>
</protein>
<dbReference type="Pfam" id="PF13481">
    <property type="entry name" value="AAA_25"/>
    <property type="match status" value="1"/>
</dbReference>
<dbReference type="InterPro" id="IPR013762">
    <property type="entry name" value="Integrase-like_cat_sf"/>
</dbReference>
<dbReference type="STRING" id="78346.BRUM_1762"/>
<dbReference type="SUPFAM" id="SSF56349">
    <property type="entry name" value="DNA breaking-rejoining enzymes"/>
    <property type="match status" value="1"/>
</dbReference>
<keyword evidence="3" id="KW-1185">Reference proteome</keyword>
<accession>A0A087CQ47</accession>
<dbReference type="InterPro" id="IPR027417">
    <property type="entry name" value="P-loop_NTPase"/>
</dbReference>
<dbReference type="Gene3D" id="1.10.443.10">
    <property type="entry name" value="Intergrase catalytic core"/>
    <property type="match status" value="1"/>
</dbReference>
<dbReference type="AlphaFoldDB" id="A0A087CQ47"/>
<evidence type="ECO:0000256" key="1">
    <source>
        <dbReference type="ARBA" id="ARBA00023172"/>
    </source>
</evidence>
<proteinExistence type="predicted"/>
<dbReference type="GO" id="GO:0015074">
    <property type="term" value="P:DNA integration"/>
    <property type="evidence" value="ECO:0007669"/>
    <property type="project" value="InterPro"/>
</dbReference>
<keyword evidence="1" id="KW-0233">DNA recombination</keyword>
<dbReference type="Gene3D" id="3.40.50.300">
    <property type="entry name" value="P-loop containing nucleotide triphosphate hydrolases"/>
    <property type="match status" value="1"/>
</dbReference>
<dbReference type="Proteomes" id="UP000029078">
    <property type="component" value="Unassembled WGS sequence"/>
</dbReference>
<dbReference type="EMBL" id="JGZL01000016">
    <property type="protein sequence ID" value="KFI85397.1"/>
    <property type="molecule type" value="Genomic_DNA"/>
</dbReference>
<dbReference type="InterPro" id="IPR011010">
    <property type="entry name" value="DNA_brk_join_enz"/>
</dbReference>
<reference evidence="2 3" key="1">
    <citation type="submission" date="2014-03" db="EMBL/GenBank/DDBJ databases">
        <title>Genomics of Bifidobacteria.</title>
        <authorList>
            <person name="Ventura M."/>
            <person name="Milani C."/>
            <person name="Lugli G.A."/>
        </authorList>
    </citation>
    <scope>NUCLEOTIDE SEQUENCE [LARGE SCALE GENOMIC DNA]</scope>
    <source>
        <strain evidence="2 3">LMG 21811</strain>
    </source>
</reference>
<name>A0A087CQ47_BIFRU</name>
<gene>
    <name evidence="2" type="ORF">BRUM_1762</name>
</gene>
<evidence type="ECO:0000313" key="2">
    <source>
        <dbReference type="EMBL" id="KFI85397.1"/>
    </source>
</evidence>
<dbReference type="eggNOG" id="COG0582">
    <property type="taxonomic scope" value="Bacteria"/>
</dbReference>
<dbReference type="GO" id="GO:0006310">
    <property type="term" value="P:DNA recombination"/>
    <property type="evidence" value="ECO:0007669"/>
    <property type="project" value="UniProtKB-KW"/>
</dbReference>
<sequence>MGRVHCFVSFNDANPDIRDKTVDLTKDMALARAACAQYGIKLLVIDALAECMGDIDQNQHGPVSRVLTRLSQWSEEDGVEIIGLHHDGKGDKERTLPVPTRLASELRHRPVGWLFPGGAEGYCGVDFVAKRIRTATGWPSHSLRRRFATVSYYRSGCNIVLVSRMRGRSNIATTMRYIGLVQNEMRTTIEATARTDMHTDRITNAFIGKVS</sequence>
<organism evidence="2 3">
    <name type="scientific">Bifidobacterium ruminantium</name>
    <dbReference type="NCBI Taxonomy" id="78346"/>
    <lineage>
        <taxon>Bacteria</taxon>
        <taxon>Bacillati</taxon>
        <taxon>Actinomycetota</taxon>
        <taxon>Actinomycetes</taxon>
        <taxon>Bifidobacteriales</taxon>
        <taxon>Bifidobacteriaceae</taxon>
        <taxon>Bifidobacterium</taxon>
    </lineage>
</organism>